<protein>
    <submittedName>
        <fullName evidence="3">Copper chaperone</fullName>
    </submittedName>
</protein>
<dbReference type="AlphaFoldDB" id="A0A142BPJ6"/>
<reference evidence="3" key="1">
    <citation type="submission" date="2015-11" db="EMBL/GenBank/DDBJ databases">
        <title>Molecular characterization of pSinB plasmid of arsenite oxidizing, metalotolerant Sinorhizobium sp. M14 - insight into the heavy metal resistome of sinorhizobial extrachromosomal replicons.</title>
        <authorList>
            <person name="Romaniuk K."/>
            <person name="Decewicz P."/>
            <person name="Mielnicki S."/>
            <person name="Sklodowska A."/>
            <person name="Dziewit L."/>
            <person name="Drewniak L."/>
        </authorList>
    </citation>
    <scope>NUCLEOTIDE SEQUENCE</scope>
    <source>
        <strain evidence="3">M14</strain>
        <plasmid evidence="3">pSinB</plasmid>
    </source>
</reference>
<keyword evidence="3" id="KW-0614">Plasmid</keyword>
<name>A0A142BPJ6_9HYPH</name>
<dbReference type="GO" id="GO:0046872">
    <property type="term" value="F:metal ion binding"/>
    <property type="evidence" value="ECO:0007669"/>
    <property type="project" value="UniProtKB-KW"/>
</dbReference>
<dbReference type="InterPro" id="IPR006121">
    <property type="entry name" value="HMA_dom"/>
</dbReference>
<accession>A0A142BPJ6</accession>
<dbReference type="PROSITE" id="PS01047">
    <property type="entry name" value="HMA_1"/>
    <property type="match status" value="1"/>
</dbReference>
<evidence type="ECO:0000259" key="2">
    <source>
        <dbReference type="PROSITE" id="PS50846"/>
    </source>
</evidence>
<organism evidence="3">
    <name type="scientific">Sinorhizobium sp. M14</name>
    <dbReference type="NCBI Taxonomy" id="430451"/>
    <lineage>
        <taxon>Bacteria</taxon>
        <taxon>Pseudomonadati</taxon>
        <taxon>Pseudomonadota</taxon>
        <taxon>Alphaproteobacteria</taxon>
        <taxon>Hyphomicrobiales</taxon>
        <taxon>Rhizobiaceae</taxon>
        <taxon>Sinorhizobium/Ensifer group</taxon>
        <taxon>Sinorhizobium</taxon>
    </lineage>
</organism>
<sequence>MYHLNIPDMTCGHCAGAVEKAVKSVDPNAKVAVDLDAKTASIDSPVSSDAFVSAIEEAGYQASFKKSCCGPVA</sequence>
<dbReference type="Gene3D" id="3.30.70.100">
    <property type="match status" value="1"/>
</dbReference>
<dbReference type="CDD" id="cd00371">
    <property type="entry name" value="HMA"/>
    <property type="match status" value="1"/>
</dbReference>
<gene>
    <name evidence="3" type="ORF">pSinB_141</name>
</gene>
<dbReference type="EMBL" id="KU140623">
    <property type="protein sequence ID" value="AMP35004.1"/>
    <property type="molecule type" value="Genomic_DNA"/>
</dbReference>
<dbReference type="InterPro" id="IPR017969">
    <property type="entry name" value="Heavy-metal-associated_CS"/>
</dbReference>
<keyword evidence="1" id="KW-0479">Metal-binding</keyword>
<dbReference type="PROSITE" id="PS50846">
    <property type="entry name" value="HMA_2"/>
    <property type="match status" value="1"/>
</dbReference>
<proteinExistence type="predicted"/>
<feature type="domain" description="HMA" evidence="2">
    <location>
        <begin position="1"/>
        <end position="63"/>
    </location>
</feature>
<dbReference type="InterPro" id="IPR036163">
    <property type="entry name" value="HMA_dom_sf"/>
</dbReference>
<evidence type="ECO:0000256" key="1">
    <source>
        <dbReference type="ARBA" id="ARBA00022723"/>
    </source>
</evidence>
<geneLocation type="plasmid" evidence="3">
    <name>pSinB</name>
</geneLocation>
<evidence type="ECO:0000313" key="3">
    <source>
        <dbReference type="EMBL" id="AMP35004.1"/>
    </source>
</evidence>
<dbReference type="Pfam" id="PF00403">
    <property type="entry name" value="HMA"/>
    <property type="match status" value="1"/>
</dbReference>
<dbReference type="SUPFAM" id="SSF55008">
    <property type="entry name" value="HMA, heavy metal-associated domain"/>
    <property type="match status" value="1"/>
</dbReference>
<dbReference type="RefSeq" id="WP_115421994.1">
    <property type="nucleotide sequence ID" value="NZ_KU140623.1"/>
</dbReference>